<dbReference type="STRING" id="48467.SAMN02745166_03295"/>
<feature type="chain" id="PRO_5013137682" evidence="2">
    <location>
        <begin position="19"/>
        <end position="289"/>
    </location>
</feature>
<name>A0A1T4YGY8_9BACT</name>
<evidence type="ECO:0000313" key="3">
    <source>
        <dbReference type="EMBL" id="SKB01054.1"/>
    </source>
</evidence>
<dbReference type="Proteomes" id="UP000190774">
    <property type="component" value="Unassembled WGS sequence"/>
</dbReference>
<dbReference type="OrthoDB" id="188030at2"/>
<keyword evidence="4" id="KW-1185">Reference proteome</keyword>
<feature type="region of interest" description="Disordered" evidence="1">
    <location>
        <begin position="262"/>
        <end position="289"/>
    </location>
</feature>
<dbReference type="RefSeq" id="WP_078814480.1">
    <property type="nucleotide sequence ID" value="NZ_FUYE01000011.1"/>
</dbReference>
<keyword evidence="2" id="KW-0732">Signal</keyword>
<reference evidence="4" key="1">
    <citation type="submission" date="2017-02" db="EMBL/GenBank/DDBJ databases">
        <authorList>
            <person name="Varghese N."/>
            <person name="Submissions S."/>
        </authorList>
    </citation>
    <scope>NUCLEOTIDE SEQUENCE [LARGE SCALE GENOMIC DNA]</scope>
    <source>
        <strain evidence="4">ATCC 700200</strain>
    </source>
</reference>
<evidence type="ECO:0000313" key="4">
    <source>
        <dbReference type="Proteomes" id="UP000190774"/>
    </source>
</evidence>
<gene>
    <name evidence="3" type="ORF">SAMN02745166_03295</name>
</gene>
<organism evidence="3 4">
    <name type="scientific">Prosthecobacter debontii</name>
    <dbReference type="NCBI Taxonomy" id="48467"/>
    <lineage>
        <taxon>Bacteria</taxon>
        <taxon>Pseudomonadati</taxon>
        <taxon>Verrucomicrobiota</taxon>
        <taxon>Verrucomicrobiia</taxon>
        <taxon>Verrucomicrobiales</taxon>
        <taxon>Verrucomicrobiaceae</taxon>
        <taxon>Prosthecobacter</taxon>
    </lineage>
</organism>
<accession>A0A1T4YGY8</accession>
<feature type="signal peptide" evidence="2">
    <location>
        <begin position="1"/>
        <end position="18"/>
    </location>
</feature>
<proteinExistence type="predicted"/>
<evidence type="ECO:0000256" key="1">
    <source>
        <dbReference type="SAM" id="MobiDB-lite"/>
    </source>
</evidence>
<sequence>MRYLTPLLFLFCALTVQAQYEVSLTLPRTNFLALEAIPATVTVTNRTGAEAVLGGPGRGSWLSFEMTDKTGLPLAPMDVSGDELIQIPAGGTIQQKIMVTDAFAPTEIGNYGLKARVAHVASGQYYTSARVRFNITDSKPMWEQAYGVPEGFKGAGSVRRYAVLLFTDLSSTSLYARVIDDKSNLRLHTFRLGPVSMAHDPQITMDRENQLQVLFLAQPGIYAHCVVTPDGKLKKRSYYRDVEGNRPSMSLDSNGNVAVAGGVFFDPSAPPPSETSKPSRNVSDRPPGL</sequence>
<protein>
    <submittedName>
        <fullName evidence="3">Uncharacterized protein</fullName>
    </submittedName>
</protein>
<evidence type="ECO:0000256" key="2">
    <source>
        <dbReference type="SAM" id="SignalP"/>
    </source>
</evidence>
<dbReference type="EMBL" id="FUYE01000011">
    <property type="protein sequence ID" value="SKB01054.1"/>
    <property type="molecule type" value="Genomic_DNA"/>
</dbReference>
<dbReference type="AlphaFoldDB" id="A0A1T4YGY8"/>